<dbReference type="Proteomes" id="UP000231409">
    <property type="component" value="Unassembled WGS sequence"/>
</dbReference>
<gene>
    <name evidence="1" type="ORF">CLH61_15730</name>
</gene>
<dbReference type="EMBL" id="NTFH01000012">
    <property type="protein sequence ID" value="PHQ13997.1"/>
    <property type="molecule type" value="Genomic_DNA"/>
</dbReference>
<accession>A0A2G1UHP5</accession>
<dbReference type="AlphaFoldDB" id="A0A2G1UHP5"/>
<comment type="caution">
    <text evidence="1">The sequence shown here is derived from an EMBL/GenBank/DDBJ whole genome shotgun (WGS) entry which is preliminary data.</text>
</comment>
<reference evidence="1 2" key="1">
    <citation type="submission" date="2017-09" db="EMBL/GenBank/DDBJ databases">
        <title>The draft genome sequences of Marinobacter sp. PWS21.</title>
        <authorList>
            <person name="Cao J."/>
        </authorList>
    </citation>
    <scope>NUCLEOTIDE SEQUENCE [LARGE SCALE GENOMIC DNA]</scope>
    <source>
        <strain evidence="1 2">PWS21</strain>
    </source>
</reference>
<evidence type="ECO:0008006" key="3">
    <source>
        <dbReference type="Google" id="ProtNLM"/>
    </source>
</evidence>
<evidence type="ECO:0000313" key="2">
    <source>
        <dbReference type="Proteomes" id="UP000231409"/>
    </source>
</evidence>
<organism evidence="1 2">
    <name type="scientific">Marinobacter profundi</name>
    <dbReference type="NCBI Taxonomy" id="2666256"/>
    <lineage>
        <taxon>Bacteria</taxon>
        <taxon>Pseudomonadati</taxon>
        <taxon>Pseudomonadota</taxon>
        <taxon>Gammaproteobacteria</taxon>
        <taxon>Pseudomonadales</taxon>
        <taxon>Marinobacteraceae</taxon>
        <taxon>Marinobacter</taxon>
    </lineage>
</organism>
<name>A0A2G1UHP5_9GAMM</name>
<sequence>MLEPERRIDVFVASTPLQLISCTEAREHYQCEGRESLLIIARPDNKMTESQMAFLVDHLGWQGIETVYLSKDTFYLKLGHVFRRLARRQVNRLFIGNKSSWIHEIFYRGLDWATLVFVDDGLATVRYYHAIHGEGLVSRISPGKRRLLEFFRIRLHRNLPDSVTFFTCFPLASTDHLSVEVHDFPVFRRIFCSSGISRDAMPLVGFLGQPFGGEHRLMQLRVQLEHVIERHPGAKVVYFMHRKERRQELEKALGALPVEFRQVGHPIEVEVALSGVPYEAFYSFASTALFTLKKIFPDTAVFQIDDRAMAAALPYYEEILAMFRGAGVESTRL</sequence>
<evidence type="ECO:0000313" key="1">
    <source>
        <dbReference type="EMBL" id="PHQ13997.1"/>
    </source>
</evidence>
<protein>
    <recommendedName>
        <fullName evidence="3">Glycosyltransferase 52 family protein</fullName>
    </recommendedName>
</protein>
<dbReference type="RefSeq" id="WP_099615722.1">
    <property type="nucleotide sequence ID" value="NZ_KZ319375.1"/>
</dbReference>
<proteinExistence type="predicted"/>
<keyword evidence="2" id="KW-1185">Reference proteome</keyword>